<evidence type="ECO:0000313" key="3">
    <source>
        <dbReference type="WBParaSite" id="ACAC_0000676601-mRNA-1"/>
    </source>
</evidence>
<dbReference type="Proteomes" id="UP000035642">
    <property type="component" value="Unassembled WGS sequence"/>
</dbReference>
<evidence type="ECO:0000256" key="1">
    <source>
        <dbReference type="SAM" id="MobiDB-lite"/>
    </source>
</evidence>
<name>A0A0K0D9G4_ANGCA</name>
<feature type="compositionally biased region" description="Basic and acidic residues" evidence="1">
    <location>
        <begin position="15"/>
        <end position="24"/>
    </location>
</feature>
<organism evidence="2 3">
    <name type="scientific">Angiostrongylus cantonensis</name>
    <name type="common">Rat lungworm</name>
    <dbReference type="NCBI Taxonomy" id="6313"/>
    <lineage>
        <taxon>Eukaryota</taxon>
        <taxon>Metazoa</taxon>
        <taxon>Ecdysozoa</taxon>
        <taxon>Nematoda</taxon>
        <taxon>Chromadorea</taxon>
        <taxon>Rhabditida</taxon>
        <taxon>Rhabditina</taxon>
        <taxon>Rhabditomorpha</taxon>
        <taxon>Strongyloidea</taxon>
        <taxon>Metastrongylidae</taxon>
        <taxon>Angiostrongylus</taxon>
    </lineage>
</organism>
<accession>A0A0K0D9G4</accession>
<dbReference type="AlphaFoldDB" id="A0A0K0D9G4"/>
<proteinExistence type="predicted"/>
<reference evidence="3" key="2">
    <citation type="submission" date="2016-04" db="UniProtKB">
        <authorList>
            <consortium name="WormBaseParasite"/>
        </authorList>
    </citation>
    <scope>IDENTIFICATION</scope>
</reference>
<protein>
    <submittedName>
        <fullName evidence="3">Transcription repressor</fullName>
    </submittedName>
</protein>
<evidence type="ECO:0000313" key="2">
    <source>
        <dbReference type="Proteomes" id="UP000035642"/>
    </source>
</evidence>
<sequence length="183" mass="19866">MGDDPSQPSVSNTNHRKELNRSRFDRFVKKVGQKLLPKPCDTIFVPSSIASGPSCASNSHSTDSEQSSIYDGFYISRKTSAPASVGTTLPELSINTFGGEAAGSGYGWINTPGVGEPYHGVESVIKAQQLGLQMVNERIEWTKEQIDLCCNDEKMIAEFVAEAFVEELNAVELFGIARQCEAA</sequence>
<reference evidence="2" key="1">
    <citation type="submission" date="2012-09" db="EMBL/GenBank/DDBJ databases">
        <authorList>
            <person name="Martin A.A."/>
        </authorList>
    </citation>
    <scope>NUCLEOTIDE SEQUENCE</scope>
</reference>
<keyword evidence="2" id="KW-1185">Reference proteome</keyword>
<feature type="region of interest" description="Disordered" evidence="1">
    <location>
        <begin position="1"/>
        <end position="24"/>
    </location>
</feature>
<dbReference type="WBParaSite" id="ACAC_0000676601-mRNA-1">
    <property type="protein sequence ID" value="ACAC_0000676601-mRNA-1"/>
    <property type="gene ID" value="ACAC_0000676601"/>
</dbReference>
<feature type="compositionally biased region" description="Polar residues" evidence="1">
    <location>
        <begin position="1"/>
        <end position="13"/>
    </location>
</feature>